<reference evidence="3 4" key="1">
    <citation type="journal article" date="2022" name="Nat. Plants">
        <title>Genomes of leafy and leafless Platanthera orchids illuminate the evolution of mycoheterotrophy.</title>
        <authorList>
            <person name="Li M.H."/>
            <person name="Liu K.W."/>
            <person name="Li Z."/>
            <person name="Lu H.C."/>
            <person name="Ye Q.L."/>
            <person name="Zhang D."/>
            <person name="Wang J.Y."/>
            <person name="Li Y.F."/>
            <person name="Zhong Z.M."/>
            <person name="Liu X."/>
            <person name="Yu X."/>
            <person name="Liu D.K."/>
            <person name="Tu X.D."/>
            <person name="Liu B."/>
            <person name="Hao Y."/>
            <person name="Liao X.Y."/>
            <person name="Jiang Y.T."/>
            <person name="Sun W.H."/>
            <person name="Chen J."/>
            <person name="Chen Y.Q."/>
            <person name="Ai Y."/>
            <person name="Zhai J.W."/>
            <person name="Wu S.S."/>
            <person name="Zhou Z."/>
            <person name="Hsiao Y.Y."/>
            <person name="Wu W.L."/>
            <person name="Chen Y.Y."/>
            <person name="Lin Y.F."/>
            <person name="Hsu J.L."/>
            <person name="Li C.Y."/>
            <person name="Wang Z.W."/>
            <person name="Zhao X."/>
            <person name="Zhong W.Y."/>
            <person name="Ma X.K."/>
            <person name="Ma L."/>
            <person name="Huang J."/>
            <person name="Chen G.Z."/>
            <person name="Huang M.Z."/>
            <person name="Huang L."/>
            <person name="Peng D.H."/>
            <person name="Luo Y.B."/>
            <person name="Zou S.Q."/>
            <person name="Chen S.P."/>
            <person name="Lan S."/>
            <person name="Tsai W.C."/>
            <person name="Van de Peer Y."/>
            <person name="Liu Z.J."/>
        </authorList>
    </citation>
    <scope>NUCLEOTIDE SEQUENCE [LARGE SCALE GENOMIC DNA]</scope>
    <source>
        <strain evidence="3">Lor288</strain>
    </source>
</reference>
<dbReference type="EMBL" id="JBBWWR010000017">
    <property type="protein sequence ID" value="KAK8945439.1"/>
    <property type="molecule type" value="Genomic_DNA"/>
</dbReference>
<accession>A0ABR2LMX1</accession>
<protein>
    <submittedName>
        <fullName evidence="3">Pentatricopeptide repeat-containing protein</fullName>
    </submittedName>
</protein>
<evidence type="ECO:0000313" key="3">
    <source>
        <dbReference type="EMBL" id="KAK8945439.1"/>
    </source>
</evidence>
<comment type="caution">
    <text evidence="3">The sequence shown here is derived from an EMBL/GenBank/DDBJ whole genome shotgun (WGS) entry which is preliminary data.</text>
</comment>
<evidence type="ECO:0000256" key="1">
    <source>
        <dbReference type="ARBA" id="ARBA00022737"/>
    </source>
</evidence>
<dbReference type="InterPro" id="IPR046848">
    <property type="entry name" value="E_motif"/>
</dbReference>
<dbReference type="SUPFAM" id="SSF48452">
    <property type="entry name" value="TPR-like"/>
    <property type="match status" value="2"/>
</dbReference>
<dbReference type="Pfam" id="PF13041">
    <property type="entry name" value="PPR_2"/>
    <property type="match status" value="3"/>
</dbReference>
<dbReference type="PANTHER" id="PTHR47926">
    <property type="entry name" value="PENTATRICOPEPTIDE REPEAT-CONTAINING PROTEIN"/>
    <property type="match status" value="1"/>
</dbReference>
<proteinExistence type="predicted"/>
<dbReference type="InterPro" id="IPR046960">
    <property type="entry name" value="PPR_At4g14850-like_plant"/>
</dbReference>
<dbReference type="NCBIfam" id="TIGR00756">
    <property type="entry name" value="PPR"/>
    <property type="match status" value="5"/>
</dbReference>
<feature type="repeat" description="PPR" evidence="2">
    <location>
        <begin position="242"/>
        <end position="276"/>
    </location>
</feature>
<dbReference type="InterPro" id="IPR002885">
    <property type="entry name" value="PPR_rpt"/>
</dbReference>
<feature type="repeat" description="PPR" evidence="2">
    <location>
        <begin position="277"/>
        <end position="311"/>
    </location>
</feature>
<dbReference type="Pfam" id="PF01535">
    <property type="entry name" value="PPR"/>
    <property type="match status" value="2"/>
</dbReference>
<evidence type="ECO:0000256" key="2">
    <source>
        <dbReference type="PROSITE-ProRule" id="PRU00708"/>
    </source>
</evidence>
<feature type="repeat" description="PPR" evidence="2">
    <location>
        <begin position="489"/>
        <end position="523"/>
    </location>
</feature>
<dbReference type="InterPro" id="IPR011990">
    <property type="entry name" value="TPR-like_helical_dom_sf"/>
</dbReference>
<organism evidence="3 4">
    <name type="scientific">Platanthera guangdongensis</name>
    <dbReference type="NCBI Taxonomy" id="2320717"/>
    <lineage>
        <taxon>Eukaryota</taxon>
        <taxon>Viridiplantae</taxon>
        <taxon>Streptophyta</taxon>
        <taxon>Embryophyta</taxon>
        <taxon>Tracheophyta</taxon>
        <taxon>Spermatophyta</taxon>
        <taxon>Magnoliopsida</taxon>
        <taxon>Liliopsida</taxon>
        <taxon>Asparagales</taxon>
        <taxon>Orchidaceae</taxon>
        <taxon>Orchidoideae</taxon>
        <taxon>Orchideae</taxon>
        <taxon>Orchidinae</taxon>
        <taxon>Platanthera</taxon>
    </lineage>
</organism>
<sequence length="824" mass="91131">MAIIILASMSSMETSSSSASSTHPRLPLFCSPSPALNLLLPHSSSSSARSPLISHHHKSSLLQPMLPIPTDSASSLSSALEGCAANNSLREGLRIHARLLRLGLLSCHHNNLFHLLFLYSSNGFPEEASAILRLIPPQLLTPFPFNTVLRNLAAAFPDHAVRFFLHMLYTGLRPNEFTFPFILRSSSLLGLLFLGRQLHSQILKFGLFPQNIFCATALLDLYSKLAPLSDARKLFDRIPNRNEVTWNSMISTLGEKELLESGLQVLEMMEDDGFEVSVCTWNSLLAGCVRGGNIPLVLKILGEMAASSSSVCMNAATFNTLLPAIPNILSLKSLKVLHGFALRRLSIAMATLIDKDRLWSALTAAYSFHRSMDYASRLFEIVNSKTPHLWISIIAGLLKCGRAPEAFSVFSEMAARCVHEGQTLSRTLLSLVLPECSPLSKTGLEIHGYAMRKCLESSTSVGNALMAMYCKKGDMESVLRVFGRVLEKDVISWNTMAASYSAAGDFDKAFELFHHMLANEFEPDEYSFSSVLNACGHSSHLCQAATLHARMIKGGFSQSFMVVQNSLMDAYGKCGCVSDAKKVFEEMDSYDIISWNTLISCYGFSDQPQEAFTLFEKMKLLGLKPNRVTFIALLSACSHAGMLKEGLHYFETMSDQYGILPDVAHYACIVDNLGRMGELHRAFEFIKEMPVEPDDYIWSALLSSCRSHGNLELAEAAAMNLIALKPQHSGYWVLLSNIYADASMWDDAANVRAAMKDGGVKKCPGYSWIEVGQSEVHRFLTADKSHQSNLDIYVSLEGLTMQLKDEGYIPRLDSKFSLKRVHQS</sequence>
<dbReference type="PANTHER" id="PTHR47926:SF452">
    <property type="entry name" value="PENTATRICOPEPTIDE REPEAT-CONTAINING PROTEIN"/>
    <property type="match status" value="1"/>
</dbReference>
<dbReference type="Gene3D" id="1.25.40.10">
    <property type="entry name" value="Tetratricopeptide repeat domain"/>
    <property type="match status" value="4"/>
</dbReference>
<feature type="repeat" description="PPR" evidence="2">
    <location>
        <begin position="591"/>
        <end position="625"/>
    </location>
</feature>
<name>A0ABR2LMX1_9ASPA</name>
<keyword evidence="1" id="KW-0677">Repeat</keyword>
<dbReference type="Pfam" id="PF20431">
    <property type="entry name" value="E_motif"/>
    <property type="match status" value="1"/>
</dbReference>
<dbReference type="PROSITE" id="PS51375">
    <property type="entry name" value="PPR"/>
    <property type="match status" value="4"/>
</dbReference>
<evidence type="ECO:0000313" key="4">
    <source>
        <dbReference type="Proteomes" id="UP001412067"/>
    </source>
</evidence>
<gene>
    <name evidence="3" type="primary">PCMP-H81</name>
    <name evidence="3" type="ORF">KSP40_PGU011409</name>
</gene>
<dbReference type="Proteomes" id="UP001412067">
    <property type="component" value="Unassembled WGS sequence"/>
</dbReference>
<keyword evidence="4" id="KW-1185">Reference proteome</keyword>